<evidence type="ECO:0000313" key="2">
    <source>
        <dbReference type="EMBL" id="MBK5145710.1"/>
    </source>
</evidence>
<feature type="transmembrane region" description="Helical" evidence="1">
    <location>
        <begin position="198"/>
        <end position="222"/>
    </location>
</feature>
<feature type="transmembrane region" description="Helical" evidence="1">
    <location>
        <begin position="71"/>
        <end position="92"/>
    </location>
</feature>
<evidence type="ECO:0000256" key="1">
    <source>
        <dbReference type="SAM" id="Phobius"/>
    </source>
</evidence>
<keyword evidence="3" id="KW-1185">Reference proteome</keyword>
<reference evidence="2 3" key="1">
    <citation type="submission" date="2020-11" db="EMBL/GenBank/DDBJ databases">
        <title>Insectihabitans protaetiae gen. nov. sp. nov. and Insectihabitans allomyrinae sp. nov., isolated from larvae of Protaetia brevitarsis seulensis and Allomyrina dichotoma, respectively.</title>
        <authorList>
            <person name="Lee S.D."/>
            <person name="Byeon Y.-S."/>
            <person name="Kim S.-M."/>
            <person name="Yang H.L."/>
            <person name="Kim I.S."/>
        </authorList>
    </citation>
    <scope>NUCLEOTIDE SEQUENCE [LARGE SCALE GENOMIC DNA]</scope>
    <source>
        <strain evidence="2 3">BWR-B9</strain>
    </source>
</reference>
<feature type="transmembrane region" description="Helical" evidence="1">
    <location>
        <begin position="339"/>
        <end position="361"/>
    </location>
</feature>
<proteinExistence type="predicted"/>
<feature type="transmembrane region" description="Helical" evidence="1">
    <location>
        <begin position="281"/>
        <end position="303"/>
    </location>
</feature>
<protein>
    <submittedName>
        <fullName evidence="2">Uncharacterized protein</fullName>
    </submittedName>
</protein>
<feature type="transmembrane region" description="Helical" evidence="1">
    <location>
        <begin position="7"/>
        <end position="27"/>
    </location>
</feature>
<evidence type="ECO:0000313" key="3">
    <source>
        <dbReference type="Proteomes" id="UP001296921"/>
    </source>
</evidence>
<comment type="caution">
    <text evidence="2">The sequence shown here is derived from an EMBL/GenBank/DDBJ whole genome shotgun (WGS) entry which is preliminary data.</text>
</comment>
<feature type="transmembrane region" description="Helical" evidence="1">
    <location>
        <begin position="156"/>
        <end position="177"/>
    </location>
</feature>
<keyword evidence="1" id="KW-1133">Transmembrane helix</keyword>
<feature type="transmembrane region" description="Helical" evidence="1">
    <location>
        <begin position="98"/>
        <end position="117"/>
    </location>
</feature>
<name>A0ABS1IVD0_9GAMM</name>
<sequence>MYKYIDQFAFALLNVGTILFISKFLVTEQAVKYIIISSLSSFSLVLVVALIISPFWIFCVKGEHQNEYFNFSIKLTLIVSTLISTILSLFHYIENESITDVLIIFSLGTLYPFYDFLRRALYVIHKESLAAMMTSFLCILTAISYFILFINNVQNYTFYLSVLVIFLALFICAILLLTRDFYLSSLVTHHSSWQKKLINYWSLGKWSMSSMICFWLATQGLFIYFGHTVADESIVTTRLCLSLAGIMAIYFSAIENKLMPQLRELFIINAIEKISEIRISYYKNSLIISIILMTLLFFGYYIFISEDIVNLNILLILCLHQPIIGLFKFESFYLKIKRFHFKVFISNFIALAITALSSLLLDKNSSNFLAYLILINGLVCSVFYIYFFYKNRDFTCATRQSDQ</sequence>
<feature type="transmembrane region" description="Helical" evidence="1">
    <location>
        <begin position="367"/>
        <end position="389"/>
    </location>
</feature>
<feature type="transmembrane region" description="Helical" evidence="1">
    <location>
        <begin position="234"/>
        <end position="253"/>
    </location>
</feature>
<accession>A0ABS1IVD0</accession>
<gene>
    <name evidence="2" type="ORF">I2494_18720</name>
</gene>
<dbReference type="Proteomes" id="UP001296921">
    <property type="component" value="Unassembled WGS sequence"/>
</dbReference>
<keyword evidence="1" id="KW-0812">Transmembrane</keyword>
<feature type="transmembrane region" description="Helical" evidence="1">
    <location>
        <begin position="129"/>
        <end position="150"/>
    </location>
</feature>
<dbReference type="EMBL" id="JADRCR010000014">
    <property type="protein sequence ID" value="MBK5145710.1"/>
    <property type="molecule type" value="Genomic_DNA"/>
</dbReference>
<feature type="transmembrane region" description="Helical" evidence="1">
    <location>
        <begin position="33"/>
        <end position="59"/>
    </location>
</feature>
<keyword evidence="1" id="KW-0472">Membrane</keyword>
<organism evidence="2 3">
    <name type="scientific">Limnobaculum allomyrinae</name>
    <dbReference type="NCBI Taxonomy" id="2791986"/>
    <lineage>
        <taxon>Bacteria</taxon>
        <taxon>Pseudomonadati</taxon>
        <taxon>Pseudomonadota</taxon>
        <taxon>Gammaproteobacteria</taxon>
        <taxon>Enterobacterales</taxon>
        <taxon>Budviciaceae</taxon>
        <taxon>Limnobaculum</taxon>
    </lineage>
</organism>
<feature type="transmembrane region" description="Helical" evidence="1">
    <location>
        <begin position="309"/>
        <end position="327"/>
    </location>
</feature>